<accession>A0A1H8IT40</accession>
<dbReference type="OrthoDB" id="1822642at2"/>
<dbReference type="AlphaFoldDB" id="A0A1H8IT40"/>
<dbReference type="Proteomes" id="UP000198553">
    <property type="component" value="Unassembled WGS sequence"/>
</dbReference>
<evidence type="ECO:0000313" key="2">
    <source>
        <dbReference type="Proteomes" id="UP000198553"/>
    </source>
</evidence>
<protein>
    <recommendedName>
        <fullName evidence="3">Transcription initiation factor TFIIIB</fullName>
    </recommendedName>
</protein>
<reference evidence="2" key="1">
    <citation type="submission" date="2016-10" db="EMBL/GenBank/DDBJ databases">
        <authorList>
            <person name="Varghese N."/>
            <person name="Submissions S."/>
        </authorList>
    </citation>
    <scope>NUCLEOTIDE SEQUENCE [LARGE SCALE GENOMIC DNA]</scope>
    <source>
        <strain evidence="2">B48,IBRC-M 10115,DSM 25386,CECT 8001</strain>
    </source>
</reference>
<sequence length="67" mass="7445">MKYSTKISECPKCGGTEFGKGKHSGYGVIYPVNKMSFGSDFEYIICTDCGFLIEGYVKKPEKFKGTL</sequence>
<keyword evidence="2" id="KW-1185">Reference proteome</keyword>
<proteinExistence type="predicted"/>
<dbReference type="STRING" id="930146.SAMN05192533_11844"/>
<dbReference type="RefSeq" id="WP_090749538.1">
    <property type="nucleotide sequence ID" value="NZ_FOBW01000018.1"/>
</dbReference>
<dbReference type="EMBL" id="FOBW01000018">
    <property type="protein sequence ID" value="SEN71571.1"/>
    <property type="molecule type" value="Genomic_DNA"/>
</dbReference>
<evidence type="ECO:0008006" key="3">
    <source>
        <dbReference type="Google" id="ProtNLM"/>
    </source>
</evidence>
<gene>
    <name evidence="1" type="ORF">SAMN05192533_11844</name>
</gene>
<organism evidence="1 2">
    <name type="scientific">Mesobacillus persicus</name>
    <dbReference type="NCBI Taxonomy" id="930146"/>
    <lineage>
        <taxon>Bacteria</taxon>
        <taxon>Bacillati</taxon>
        <taxon>Bacillota</taxon>
        <taxon>Bacilli</taxon>
        <taxon>Bacillales</taxon>
        <taxon>Bacillaceae</taxon>
        <taxon>Mesobacillus</taxon>
    </lineage>
</organism>
<evidence type="ECO:0000313" key="1">
    <source>
        <dbReference type="EMBL" id="SEN71571.1"/>
    </source>
</evidence>
<name>A0A1H8IT40_9BACI</name>